<dbReference type="AlphaFoldDB" id="A0A2P2ISY6"/>
<protein>
    <submittedName>
        <fullName evidence="1">Uncharacterized protein</fullName>
    </submittedName>
</protein>
<sequence>MNKKYIPLPFSRPGTNWSITGINKL</sequence>
<proteinExistence type="predicted"/>
<dbReference type="EMBL" id="GGEC01003856">
    <property type="protein sequence ID" value="MBW84339.1"/>
    <property type="molecule type" value="Transcribed_RNA"/>
</dbReference>
<reference evidence="1" key="1">
    <citation type="submission" date="2018-02" db="EMBL/GenBank/DDBJ databases">
        <title>Rhizophora mucronata_Transcriptome.</title>
        <authorList>
            <person name="Meera S.P."/>
            <person name="Sreeshan A."/>
            <person name="Augustine A."/>
        </authorList>
    </citation>
    <scope>NUCLEOTIDE SEQUENCE</scope>
    <source>
        <tissue evidence="1">Leaf</tissue>
    </source>
</reference>
<evidence type="ECO:0000313" key="1">
    <source>
        <dbReference type="EMBL" id="MBW84339.1"/>
    </source>
</evidence>
<name>A0A2P2ISY6_RHIMU</name>
<accession>A0A2P2ISY6</accession>
<organism evidence="1">
    <name type="scientific">Rhizophora mucronata</name>
    <name type="common">Asiatic mangrove</name>
    <dbReference type="NCBI Taxonomy" id="61149"/>
    <lineage>
        <taxon>Eukaryota</taxon>
        <taxon>Viridiplantae</taxon>
        <taxon>Streptophyta</taxon>
        <taxon>Embryophyta</taxon>
        <taxon>Tracheophyta</taxon>
        <taxon>Spermatophyta</taxon>
        <taxon>Magnoliopsida</taxon>
        <taxon>eudicotyledons</taxon>
        <taxon>Gunneridae</taxon>
        <taxon>Pentapetalae</taxon>
        <taxon>rosids</taxon>
        <taxon>fabids</taxon>
        <taxon>Malpighiales</taxon>
        <taxon>Rhizophoraceae</taxon>
        <taxon>Rhizophora</taxon>
    </lineage>
</organism>